<dbReference type="HOGENOM" id="CLU_101605_0_0_1"/>
<keyword evidence="3" id="KW-1185">Reference proteome</keyword>
<keyword evidence="1" id="KW-0472">Membrane</keyword>
<evidence type="ECO:0000256" key="1">
    <source>
        <dbReference type="SAM" id="Phobius"/>
    </source>
</evidence>
<dbReference type="Proteomes" id="UP000009168">
    <property type="component" value="Unassembled WGS sequence"/>
</dbReference>
<name>Q234D0_TETTS</name>
<dbReference type="GeneID" id="7828179"/>
<evidence type="ECO:0000313" key="2">
    <source>
        <dbReference type="EMBL" id="EAR92073.3"/>
    </source>
</evidence>
<dbReference type="InParanoid" id="Q234D0"/>
<evidence type="ECO:0000313" key="3">
    <source>
        <dbReference type="Proteomes" id="UP000009168"/>
    </source>
</evidence>
<dbReference type="AlphaFoldDB" id="Q234D0"/>
<feature type="transmembrane region" description="Helical" evidence="1">
    <location>
        <begin position="164"/>
        <end position="184"/>
    </location>
</feature>
<feature type="transmembrane region" description="Helical" evidence="1">
    <location>
        <begin position="44"/>
        <end position="65"/>
    </location>
</feature>
<proteinExistence type="predicted"/>
<feature type="transmembrane region" description="Helical" evidence="1">
    <location>
        <begin position="16"/>
        <end position="38"/>
    </location>
</feature>
<accession>Q234D0</accession>
<dbReference type="KEGG" id="tet:TTHERM_00106670"/>
<dbReference type="RefSeq" id="XP_001012318.3">
    <property type="nucleotide sequence ID" value="XM_001012318.3"/>
</dbReference>
<gene>
    <name evidence="2" type="ORF">TTHERM_00106670</name>
</gene>
<keyword evidence="1 2" id="KW-0812">Transmembrane</keyword>
<reference evidence="3" key="1">
    <citation type="journal article" date="2006" name="PLoS Biol.">
        <title>Macronuclear genome sequence of the ciliate Tetrahymena thermophila, a model eukaryote.</title>
        <authorList>
            <person name="Eisen J.A."/>
            <person name="Coyne R.S."/>
            <person name="Wu M."/>
            <person name="Wu D."/>
            <person name="Thiagarajan M."/>
            <person name="Wortman J.R."/>
            <person name="Badger J.H."/>
            <person name="Ren Q."/>
            <person name="Amedeo P."/>
            <person name="Jones K.M."/>
            <person name="Tallon L.J."/>
            <person name="Delcher A.L."/>
            <person name="Salzberg S.L."/>
            <person name="Silva J.C."/>
            <person name="Haas B.J."/>
            <person name="Majoros W.H."/>
            <person name="Farzad M."/>
            <person name="Carlton J.M."/>
            <person name="Smith R.K. Jr."/>
            <person name="Garg J."/>
            <person name="Pearlman R.E."/>
            <person name="Karrer K.M."/>
            <person name="Sun L."/>
            <person name="Manning G."/>
            <person name="Elde N.C."/>
            <person name="Turkewitz A.P."/>
            <person name="Asai D.J."/>
            <person name="Wilkes D.E."/>
            <person name="Wang Y."/>
            <person name="Cai H."/>
            <person name="Collins K."/>
            <person name="Stewart B.A."/>
            <person name="Lee S.R."/>
            <person name="Wilamowska K."/>
            <person name="Weinberg Z."/>
            <person name="Ruzzo W.L."/>
            <person name="Wloga D."/>
            <person name="Gaertig J."/>
            <person name="Frankel J."/>
            <person name="Tsao C.-C."/>
            <person name="Gorovsky M.A."/>
            <person name="Keeling P.J."/>
            <person name="Waller R.F."/>
            <person name="Patron N.J."/>
            <person name="Cherry J.M."/>
            <person name="Stover N.A."/>
            <person name="Krieger C.J."/>
            <person name="del Toro C."/>
            <person name="Ryder H.F."/>
            <person name="Williamson S.C."/>
            <person name="Barbeau R.A."/>
            <person name="Hamilton E.P."/>
            <person name="Orias E."/>
        </authorList>
    </citation>
    <scope>NUCLEOTIDE SEQUENCE [LARGE SCALE GENOMIC DNA]</scope>
    <source>
        <strain evidence="3">SB210</strain>
    </source>
</reference>
<feature type="transmembrane region" description="Helical" evidence="1">
    <location>
        <begin position="72"/>
        <end position="94"/>
    </location>
</feature>
<dbReference type="EMBL" id="GG662767">
    <property type="protein sequence ID" value="EAR92073.3"/>
    <property type="molecule type" value="Genomic_DNA"/>
</dbReference>
<sequence>MWVKAKGDGCRHKMSLFFLILNIVIAFGLGVISAYMSSNGCSRVFPAVAVISFLYLVLNFVLILWDKAWSKVFSYVNLFLIFTVLLITVVGLGFSVYQSTCDVIACYQGAASIIDSFYRDFHSGEKSSLEDQQCDLASNKVIGQYVSIKISNYLGNGYDSRNNFYIIKGWPIGFLVLQLILSLMHMIKIFQNLFTCKGCKPKARDEAYIYYF</sequence>
<protein>
    <submittedName>
        <fullName evidence="2">Transmembrane protein, putative</fullName>
    </submittedName>
</protein>
<organism evidence="2 3">
    <name type="scientific">Tetrahymena thermophila (strain SB210)</name>
    <dbReference type="NCBI Taxonomy" id="312017"/>
    <lineage>
        <taxon>Eukaryota</taxon>
        <taxon>Sar</taxon>
        <taxon>Alveolata</taxon>
        <taxon>Ciliophora</taxon>
        <taxon>Intramacronucleata</taxon>
        <taxon>Oligohymenophorea</taxon>
        <taxon>Hymenostomatida</taxon>
        <taxon>Tetrahymenina</taxon>
        <taxon>Tetrahymenidae</taxon>
        <taxon>Tetrahymena</taxon>
    </lineage>
</organism>
<keyword evidence="1" id="KW-1133">Transmembrane helix</keyword>